<dbReference type="InterPro" id="IPR029068">
    <property type="entry name" value="Glyas_Bleomycin-R_OHBP_Dase"/>
</dbReference>
<organism evidence="2 3">
    <name type="scientific">Luteitalea pratensis</name>
    <dbReference type="NCBI Taxonomy" id="1855912"/>
    <lineage>
        <taxon>Bacteria</taxon>
        <taxon>Pseudomonadati</taxon>
        <taxon>Acidobacteriota</taxon>
        <taxon>Vicinamibacteria</taxon>
        <taxon>Vicinamibacterales</taxon>
        <taxon>Vicinamibacteraceae</taxon>
        <taxon>Luteitalea</taxon>
    </lineage>
</organism>
<dbReference type="RefSeq" id="WP_157899468.1">
    <property type="nucleotide sequence ID" value="NZ_CP015136.1"/>
</dbReference>
<dbReference type="EMBL" id="CP015136">
    <property type="protein sequence ID" value="AMY10846.1"/>
    <property type="molecule type" value="Genomic_DNA"/>
</dbReference>
<proteinExistence type="predicted"/>
<evidence type="ECO:0000313" key="3">
    <source>
        <dbReference type="Proteomes" id="UP000076079"/>
    </source>
</evidence>
<reference evidence="2 3" key="1">
    <citation type="journal article" date="2016" name="Genome Announc.">
        <title>First Complete Genome Sequence of a Subdivision 6 Acidobacterium Strain.</title>
        <authorList>
            <person name="Huang S."/>
            <person name="Vieira S."/>
            <person name="Bunk B."/>
            <person name="Riedel T."/>
            <person name="Sproer C."/>
            <person name="Overmann J."/>
        </authorList>
    </citation>
    <scope>NUCLEOTIDE SEQUENCE [LARGE SCALE GENOMIC DNA]</scope>
    <source>
        <strain evidence="3">DSM 100886 HEG_-6_39</strain>
    </source>
</reference>
<keyword evidence="3" id="KW-1185">Reference proteome</keyword>
<reference evidence="3" key="2">
    <citation type="submission" date="2016-04" db="EMBL/GenBank/DDBJ databases">
        <title>First Complete Genome Sequence of a Subdivision 6 Acidobacterium.</title>
        <authorList>
            <person name="Huang S."/>
            <person name="Vieira S."/>
            <person name="Bunk B."/>
            <person name="Riedel T."/>
            <person name="Sproeer C."/>
            <person name="Overmann J."/>
        </authorList>
    </citation>
    <scope>NUCLEOTIDE SEQUENCE [LARGE SCALE GENOMIC DNA]</scope>
    <source>
        <strain evidence="3">DSM 100886 HEG_-6_39</strain>
    </source>
</reference>
<dbReference type="KEGG" id="abac:LuPra_04089"/>
<dbReference type="OrthoDB" id="9815599at2"/>
<sequence>MLTNAAFRAAHGFQGPVMIWLNLNSRPDVDQSFERWKDAGATIIAAVQDKPWQLLEFTVADLDGNQLRVFYGFSREFSDRR</sequence>
<protein>
    <submittedName>
        <fullName evidence="2">Glyoxalase-like domain protein</fullName>
    </submittedName>
</protein>
<dbReference type="InterPro" id="IPR004360">
    <property type="entry name" value="Glyas_Fos-R_dOase_dom"/>
</dbReference>
<evidence type="ECO:0000259" key="1">
    <source>
        <dbReference type="PROSITE" id="PS51819"/>
    </source>
</evidence>
<accession>A0A143PR59</accession>
<dbReference type="Gene3D" id="3.30.720.110">
    <property type="match status" value="1"/>
</dbReference>
<gene>
    <name evidence="2" type="ORF">LuPra_04089</name>
</gene>
<feature type="domain" description="VOC" evidence="1">
    <location>
        <begin position="1"/>
        <end position="72"/>
    </location>
</feature>
<dbReference type="AlphaFoldDB" id="A0A143PR59"/>
<evidence type="ECO:0000313" key="2">
    <source>
        <dbReference type="EMBL" id="AMY10846.1"/>
    </source>
</evidence>
<name>A0A143PR59_LUTPR</name>
<dbReference type="Pfam" id="PF00903">
    <property type="entry name" value="Glyoxalase"/>
    <property type="match status" value="1"/>
</dbReference>
<dbReference type="SUPFAM" id="SSF54593">
    <property type="entry name" value="Glyoxalase/Bleomycin resistance protein/Dihydroxybiphenyl dioxygenase"/>
    <property type="match status" value="1"/>
</dbReference>
<dbReference type="PROSITE" id="PS51819">
    <property type="entry name" value="VOC"/>
    <property type="match status" value="1"/>
</dbReference>
<dbReference type="Proteomes" id="UP000076079">
    <property type="component" value="Chromosome"/>
</dbReference>
<dbReference type="InterPro" id="IPR037523">
    <property type="entry name" value="VOC_core"/>
</dbReference>